<dbReference type="Proteomes" id="UP000193144">
    <property type="component" value="Unassembled WGS sequence"/>
</dbReference>
<dbReference type="PANTHER" id="PTHR12121:SF100">
    <property type="entry name" value="POLY(A)-SPECIFIC RIBONUCLEASE"/>
    <property type="match status" value="1"/>
</dbReference>
<dbReference type="SUPFAM" id="SSF52058">
    <property type="entry name" value="L domain-like"/>
    <property type="match status" value="1"/>
</dbReference>
<comment type="catalytic activity">
    <reaction evidence="1">
        <text>Exonucleolytic cleavage of poly(A) to 5'-AMP.</text>
        <dbReference type="EC" id="3.1.13.4"/>
    </reaction>
</comment>
<protein>
    <recommendedName>
        <fullName evidence="19">CCR4-Not complex 3'-5'-exoribonuclease subunit Ccr4</fullName>
        <ecNumber evidence="6">3.1.13.4</ecNumber>
    </recommendedName>
    <alternativeName>
        <fullName evidence="20">Carbon catabolite repressor protein 4</fullName>
    </alternativeName>
    <alternativeName>
        <fullName evidence="21">Cytoplasmic deadenylase</fullName>
    </alternativeName>
    <alternativeName>
        <fullName evidence="22">Glucose-repressible alcohol dehydrogenase transcriptional effector</fullName>
    </alternativeName>
</protein>
<feature type="region of interest" description="Disordered" evidence="24">
    <location>
        <begin position="15"/>
        <end position="81"/>
    </location>
</feature>
<dbReference type="SMART" id="SM00369">
    <property type="entry name" value="LRR_TYP"/>
    <property type="match status" value="3"/>
</dbReference>
<dbReference type="GO" id="GO:0046872">
    <property type="term" value="F:metal ion binding"/>
    <property type="evidence" value="ECO:0007669"/>
    <property type="project" value="UniProtKB-KW"/>
</dbReference>
<evidence type="ECO:0000313" key="26">
    <source>
        <dbReference type="EMBL" id="ORX94461.1"/>
    </source>
</evidence>
<keyword evidence="13 26" id="KW-0269">Exonuclease</keyword>
<evidence type="ECO:0000256" key="14">
    <source>
        <dbReference type="ARBA" id="ARBA00022842"/>
    </source>
</evidence>
<name>A0A1Y1Y8V3_9PLEO</name>
<evidence type="ECO:0000256" key="12">
    <source>
        <dbReference type="ARBA" id="ARBA00022801"/>
    </source>
</evidence>
<comment type="caution">
    <text evidence="26">The sequence shown here is derived from an EMBL/GenBank/DDBJ whole genome shotgun (WGS) entry which is preliminary data.</text>
</comment>
<organism evidence="26 27">
    <name type="scientific">Clohesyomyces aquaticus</name>
    <dbReference type="NCBI Taxonomy" id="1231657"/>
    <lineage>
        <taxon>Eukaryota</taxon>
        <taxon>Fungi</taxon>
        <taxon>Dikarya</taxon>
        <taxon>Ascomycota</taxon>
        <taxon>Pezizomycotina</taxon>
        <taxon>Dothideomycetes</taxon>
        <taxon>Pleosporomycetidae</taxon>
        <taxon>Pleosporales</taxon>
        <taxon>Lindgomycetaceae</taxon>
        <taxon>Clohesyomyces</taxon>
    </lineage>
</organism>
<evidence type="ECO:0000256" key="6">
    <source>
        <dbReference type="ARBA" id="ARBA00012161"/>
    </source>
</evidence>
<dbReference type="PANTHER" id="PTHR12121">
    <property type="entry name" value="CARBON CATABOLITE REPRESSOR PROTEIN 4"/>
    <property type="match status" value="1"/>
</dbReference>
<dbReference type="AlphaFoldDB" id="A0A1Y1Y8V3"/>
<gene>
    <name evidence="26" type="ORF">BCR34DRAFT_608253</name>
</gene>
<keyword evidence="14" id="KW-0460">Magnesium</keyword>
<keyword evidence="26" id="KW-0255">Endonuclease</keyword>
<evidence type="ECO:0000256" key="3">
    <source>
        <dbReference type="ARBA" id="ARBA00004123"/>
    </source>
</evidence>
<feature type="compositionally biased region" description="Polar residues" evidence="24">
    <location>
        <begin position="126"/>
        <end position="143"/>
    </location>
</feature>
<dbReference type="GO" id="GO:0003723">
    <property type="term" value="F:RNA binding"/>
    <property type="evidence" value="ECO:0007669"/>
    <property type="project" value="UniProtKB-KW"/>
</dbReference>
<keyword evidence="11" id="KW-0677">Repeat</keyword>
<evidence type="ECO:0000256" key="13">
    <source>
        <dbReference type="ARBA" id="ARBA00022839"/>
    </source>
</evidence>
<evidence type="ECO:0000313" key="27">
    <source>
        <dbReference type="Proteomes" id="UP000193144"/>
    </source>
</evidence>
<evidence type="ECO:0000256" key="15">
    <source>
        <dbReference type="ARBA" id="ARBA00022884"/>
    </source>
</evidence>
<dbReference type="PROSITE" id="PS51450">
    <property type="entry name" value="LRR"/>
    <property type="match status" value="1"/>
</dbReference>
<dbReference type="CDD" id="cd09097">
    <property type="entry name" value="Deadenylase_CCR4"/>
    <property type="match status" value="1"/>
</dbReference>
<dbReference type="InterPro" id="IPR036691">
    <property type="entry name" value="Endo/exonu/phosph_ase_sf"/>
</dbReference>
<dbReference type="FunFam" id="3.60.10.10:FF:000037">
    <property type="entry name" value="Glucose-repressible alcohol dehydrogenase transcriptional effector"/>
    <property type="match status" value="1"/>
</dbReference>
<evidence type="ECO:0000256" key="23">
    <source>
        <dbReference type="ARBA" id="ARBA00045495"/>
    </source>
</evidence>
<evidence type="ECO:0000256" key="2">
    <source>
        <dbReference type="ARBA" id="ARBA00001946"/>
    </source>
</evidence>
<evidence type="ECO:0000256" key="18">
    <source>
        <dbReference type="ARBA" id="ARBA00023242"/>
    </source>
</evidence>
<evidence type="ECO:0000256" key="10">
    <source>
        <dbReference type="ARBA" id="ARBA00022723"/>
    </source>
</evidence>
<dbReference type="InterPro" id="IPR001611">
    <property type="entry name" value="Leu-rich_rpt"/>
</dbReference>
<keyword evidence="15" id="KW-0694">RNA-binding</keyword>
<feature type="compositionally biased region" description="Polar residues" evidence="24">
    <location>
        <begin position="15"/>
        <end position="40"/>
    </location>
</feature>
<dbReference type="GO" id="GO:0004535">
    <property type="term" value="F:poly(A)-specific ribonuclease activity"/>
    <property type="evidence" value="ECO:0007669"/>
    <property type="project" value="UniProtKB-EC"/>
</dbReference>
<dbReference type="InterPro" id="IPR005135">
    <property type="entry name" value="Endo/exonuclease/phosphatase"/>
</dbReference>
<dbReference type="InterPro" id="IPR032675">
    <property type="entry name" value="LRR_dom_sf"/>
</dbReference>
<accession>A0A1Y1Y8V3</accession>
<feature type="compositionally biased region" description="Polar residues" evidence="24">
    <location>
        <begin position="195"/>
        <end position="210"/>
    </location>
</feature>
<dbReference type="FunFam" id="3.80.10.10:FF:000447">
    <property type="entry name" value="Glucose-repressible alcohol dehydrogenase transcriptional effector"/>
    <property type="match status" value="1"/>
</dbReference>
<keyword evidence="8" id="KW-0433">Leucine-rich repeat</keyword>
<evidence type="ECO:0000256" key="5">
    <source>
        <dbReference type="ARBA" id="ARBA00010774"/>
    </source>
</evidence>
<evidence type="ECO:0000259" key="25">
    <source>
        <dbReference type="Pfam" id="PF03372"/>
    </source>
</evidence>
<dbReference type="OrthoDB" id="428734at2759"/>
<evidence type="ECO:0000256" key="21">
    <source>
        <dbReference type="ARBA" id="ARBA00031469"/>
    </source>
</evidence>
<dbReference type="Gene3D" id="3.80.10.10">
    <property type="entry name" value="Ribonuclease Inhibitor"/>
    <property type="match status" value="1"/>
</dbReference>
<feature type="compositionally biased region" description="Basic residues" evidence="24">
    <location>
        <begin position="104"/>
        <end position="113"/>
    </location>
</feature>
<feature type="region of interest" description="Disordered" evidence="24">
    <location>
        <begin position="99"/>
        <end position="225"/>
    </location>
</feature>
<comment type="similarity">
    <text evidence="5">Belongs to the CCR4/nocturin family.</text>
</comment>
<evidence type="ECO:0000256" key="17">
    <source>
        <dbReference type="ARBA" id="ARBA00023163"/>
    </source>
</evidence>
<dbReference type="EC" id="3.1.13.4" evidence="6"/>
<evidence type="ECO:0000256" key="11">
    <source>
        <dbReference type="ARBA" id="ARBA00022737"/>
    </source>
</evidence>
<keyword evidence="17" id="KW-0804">Transcription</keyword>
<evidence type="ECO:0000256" key="20">
    <source>
        <dbReference type="ARBA" id="ARBA00030493"/>
    </source>
</evidence>
<comment type="function">
    <text evidence="23">Acts as a catalytic component of the CCR4-NOT core complex, which in the nucleus seems to be a general transcription factor, and in the cytoplasm the major mRNA deadenylase involved in mRNA turnover. Ccr4 has 3'-5' RNase activity with a strong preference for polyadenylated substrates and also low exonuclease activity towards single-stranded DNA.</text>
</comment>
<keyword evidence="18" id="KW-0539">Nucleus</keyword>
<keyword evidence="16" id="KW-0805">Transcription regulation</keyword>
<dbReference type="InterPro" id="IPR050410">
    <property type="entry name" value="CCR4/nocturin_mRNA_transcr"/>
</dbReference>
<keyword evidence="10" id="KW-0479">Metal-binding</keyword>
<dbReference type="Pfam" id="PF13855">
    <property type="entry name" value="LRR_8"/>
    <property type="match status" value="1"/>
</dbReference>
<dbReference type="SUPFAM" id="SSF56219">
    <property type="entry name" value="DNase I-like"/>
    <property type="match status" value="1"/>
</dbReference>
<dbReference type="GO" id="GO:0005634">
    <property type="term" value="C:nucleus"/>
    <property type="evidence" value="ECO:0007669"/>
    <property type="project" value="UniProtKB-SubCell"/>
</dbReference>
<evidence type="ECO:0000256" key="7">
    <source>
        <dbReference type="ARBA" id="ARBA00022490"/>
    </source>
</evidence>
<proteinExistence type="inferred from homology"/>
<comment type="cofactor">
    <cofactor evidence="2">
        <name>Mg(2+)</name>
        <dbReference type="ChEBI" id="CHEBI:18420"/>
    </cofactor>
</comment>
<comment type="subcellular location">
    <subcellularLocation>
        <location evidence="4">Cytoplasm</location>
    </subcellularLocation>
    <subcellularLocation>
        <location evidence="3">Nucleus</location>
    </subcellularLocation>
</comment>
<dbReference type="Gene3D" id="3.60.10.10">
    <property type="entry name" value="Endonuclease/exonuclease/phosphatase"/>
    <property type="match status" value="1"/>
</dbReference>
<keyword evidence="9" id="KW-0540">Nuclease</keyword>
<evidence type="ECO:0000256" key="8">
    <source>
        <dbReference type="ARBA" id="ARBA00022614"/>
    </source>
</evidence>
<dbReference type="STRING" id="1231657.A0A1Y1Y8V3"/>
<dbReference type="InterPro" id="IPR003591">
    <property type="entry name" value="Leu-rich_rpt_typical-subtyp"/>
</dbReference>
<keyword evidence="27" id="KW-1185">Reference proteome</keyword>
<keyword evidence="7" id="KW-0963">Cytoplasm</keyword>
<sequence>MADFSAYQRGAGQTFYPQHAQNSLHQRNLPNRVRSPTTSGRIPFSNADTPSPSRSPGPQSPQSYAMFNQGHGHQGHNVMMNGGASHQRYAMQMNLGKPFQHNQNHQHHSHTAHHQQQEHGGANHAGQYSHQHTISSGGLSNAQPHFAPNHLNNGTPGSVHSGLNKPPNEHWAEQLQLAQRAREMTQSHSHARNHPSVNKSVVAGTNNGTQKEADKEERNRPVAPRAEDVKENHIWTILDFGGQSLKVVSPALFGYQFLTKLYLNTNKLTFLPPAIGKLRNLTHLDLSLNELRILPPEIGMLVNLKQLLLFDNNLDTLPFELGSLYQLDMLGIEGNPLPEDIKSIIVEHGTVELIKYFRENAQGPDPPPERDWIVLDEVTDSSQEIVTALSYNILCDKYCTQSQYGYTPSGALSWDYRKTTILAEIRERDADIVCLQEIDQESFNEYFRGALAHNDYKGVFWSKRRARTMAEKEAKLVDGCAIFYKNTKYILLDKELIDFSNLAINRPDMKGESDIFNRVMPRDDVAVITFLENRATGSRLIVGNVHVFWNPAYTDVKLVQVAILMEQISKHADRWAKHPACKDKVAYRFSSGDGEDGEASPETQEPGPSLEYSKGSQIPLLLCGDFNSMPNSGIYELITHGALPNSHKDLGNRRYGNFTRDGISHPFSLKSSYSAINELTFTNYTPNFVGVLDYIWYSANTLQVVGLLGDVDKEYLQRVPGFPNYHFPSDHLALYAQYVVKGRKEKKEIVQPDFGPSSRDRDRDRRA</sequence>
<evidence type="ECO:0000256" key="24">
    <source>
        <dbReference type="SAM" id="MobiDB-lite"/>
    </source>
</evidence>
<evidence type="ECO:0000256" key="1">
    <source>
        <dbReference type="ARBA" id="ARBA00001663"/>
    </source>
</evidence>
<dbReference type="Pfam" id="PF03372">
    <property type="entry name" value="Exo_endo_phos"/>
    <property type="match status" value="1"/>
</dbReference>
<evidence type="ECO:0000256" key="9">
    <source>
        <dbReference type="ARBA" id="ARBA00022722"/>
    </source>
</evidence>
<feature type="region of interest" description="Disordered" evidence="24">
    <location>
        <begin position="591"/>
        <end position="612"/>
    </location>
</feature>
<feature type="domain" description="Endonuclease/exonuclease/phosphatase" evidence="25">
    <location>
        <begin position="389"/>
        <end position="731"/>
    </location>
</feature>
<evidence type="ECO:0000256" key="22">
    <source>
        <dbReference type="ARBA" id="ARBA00033317"/>
    </source>
</evidence>
<dbReference type="EMBL" id="MCFA01000307">
    <property type="protein sequence ID" value="ORX94461.1"/>
    <property type="molecule type" value="Genomic_DNA"/>
</dbReference>
<dbReference type="GO" id="GO:0004519">
    <property type="term" value="F:endonuclease activity"/>
    <property type="evidence" value="ECO:0007669"/>
    <property type="project" value="UniProtKB-KW"/>
</dbReference>
<keyword evidence="12" id="KW-0378">Hydrolase</keyword>
<evidence type="ECO:0000256" key="16">
    <source>
        <dbReference type="ARBA" id="ARBA00023015"/>
    </source>
</evidence>
<dbReference type="GO" id="GO:0005737">
    <property type="term" value="C:cytoplasm"/>
    <property type="evidence" value="ECO:0007669"/>
    <property type="project" value="UniProtKB-SubCell"/>
</dbReference>
<reference evidence="26 27" key="1">
    <citation type="submission" date="2016-07" db="EMBL/GenBank/DDBJ databases">
        <title>Pervasive Adenine N6-methylation of Active Genes in Fungi.</title>
        <authorList>
            <consortium name="DOE Joint Genome Institute"/>
            <person name="Mondo S.J."/>
            <person name="Dannebaum R.O."/>
            <person name="Kuo R.C."/>
            <person name="Labutti K."/>
            <person name="Haridas S."/>
            <person name="Kuo A."/>
            <person name="Salamov A."/>
            <person name="Ahrendt S.R."/>
            <person name="Lipzen A."/>
            <person name="Sullivan W."/>
            <person name="Andreopoulos W.B."/>
            <person name="Clum A."/>
            <person name="Lindquist E."/>
            <person name="Daum C."/>
            <person name="Ramamoorthy G.K."/>
            <person name="Gryganskyi A."/>
            <person name="Culley D."/>
            <person name="Magnuson J.K."/>
            <person name="James T.Y."/>
            <person name="O'Malley M.A."/>
            <person name="Stajich J.E."/>
            <person name="Spatafora J.W."/>
            <person name="Visel A."/>
            <person name="Grigoriev I.V."/>
        </authorList>
    </citation>
    <scope>NUCLEOTIDE SEQUENCE [LARGE SCALE GENOMIC DNA]</scope>
    <source>
        <strain evidence="26 27">CBS 115471</strain>
    </source>
</reference>
<evidence type="ECO:0000256" key="4">
    <source>
        <dbReference type="ARBA" id="ARBA00004496"/>
    </source>
</evidence>
<evidence type="ECO:0000256" key="19">
    <source>
        <dbReference type="ARBA" id="ARBA00023475"/>
    </source>
</evidence>
<feature type="compositionally biased region" description="Basic and acidic residues" evidence="24">
    <location>
        <begin position="211"/>
        <end position="225"/>
    </location>
</feature>